<organism evidence="2 3">
    <name type="scientific">Aspergillus udagawae</name>
    <dbReference type="NCBI Taxonomy" id="91492"/>
    <lineage>
        <taxon>Eukaryota</taxon>
        <taxon>Fungi</taxon>
        <taxon>Dikarya</taxon>
        <taxon>Ascomycota</taxon>
        <taxon>Pezizomycotina</taxon>
        <taxon>Eurotiomycetes</taxon>
        <taxon>Eurotiomycetidae</taxon>
        <taxon>Eurotiales</taxon>
        <taxon>Aspergillaceae</taxon>
        <taxon>Aspergillus</taxon>
        <taxon>Aspergillus subgen. Fumigati</taxon>
    </lineage>
</organism>
<keyword evidence="1" id="KW-1133">Transmembrane helix</keyword>
<reference evidence="2 3" key="1">
    <citation type="submission" date="2020-01" db="EMBL/GenBank/DDBJ databases">
        <title>Draft genome sequence of Aspergillus udagawae IFM 46972.</title>
        <authorList>
            <person name="Takahashi H."/>
            <person name="Yaguchi T."/>
        </authorList>
    </citation>
    <scope>NUCLEOTIDE SEQUENCE [LARGE SCALE GENOMIC DNA]</scope>
    <source>
        <strain evidence="2 3">IFM 46972</strain>
    </source>
</reference>
<feature type="transmembrane region" description="Helical" evidence="1">
    <location>
        <begin position="24"/>
        <end position="46"/>
    </location>
</feature>
<evidence type="ECO:0000313" key="3">
    <source>
        <dbReference type="Proteomes" id="UP000465221"/>
    </source>
</evidence>
<comment type="caution">
    <text evidence="2">The sequence shown here is derived from an EMBL/GenBank/DDBJ whole genome shotgun (WGS) entry which is preliminary data.</text>
</comment>
<proteinExistence type="predicted"/>
<name>A0A8H3SF56_9EURO</name>
<keyword evidence="1" id="KW-0472">Membrane</keyword>
<keyword evidence="1" id="KW-0812">Transmembrane</keyword>
<evidence type="ECO:0000313" key="2">
    <source>
        <dbReference type="EMBL" id="GFF57981.1"/>
    </source>
</evidence>
<protein>
    <submittedName>
        <fullName evidence="2">Uncharacterized protein</fullName>
    </submittedName>
</protein>
<sequence length="122" mass="13896">MLATQPPCQRMLFECYGGHSDNKAIFYIIVSTAGCLLMGDIMAVLAECQNRHECGLDCWGGIRHDTGQLLRWQESEWEACCWTALDRMPENVSIKVAIEGSWEFGGWPAFSLRRIYGNDNFR</sequence>
<evidence type="ECO:0000256" key="1">
    <source>
        <dbReference type="SAM" id="Phobius"/>
    </source>
</evidence>
<accession>A0A8H3SF56</accession>
<dbReference type="Proteomes" id="UP000465221">
    <property type="component" value="Unassembled WGS sequence"/>
</dbReference>
<dbReference type="AlphaFoldDB" id="A0A8H3SF56"/>
<gene>
    <name evidence="2" type="ORF">IFM46972_10963</name>
</gene>
<dbReference type="EMBL" id="BLKC01000163">
    <property type="protein sequence ID" value="GFF57981.1"/>
    <property type="molecule type" value="Genomic_DNA"/>
</dbReference>